<dbReference type="AlphaFoldDB" id="A0A0B7HSZ2"/>
<gene>
    <name evidence="1" type="ORF">CCYN74_730004</name>
</gene>
<accession>A0A0B7HSZ2</accession>
<proteinExistence type="predicted"/>
<sequence>MGIIYHEVALNLGFFSKEFKGFAQKSYDILTEFVEKIEPDLQLFILSYLASALSLVASKK</sequence>
<name>A0A0B7HSZ2_9FLAO</name>
<dbReference type="EMBL" id="CDOG01000071">
    <property type="protein sequence ID" value="CEN41699.1"/>
    <property type="molecule type" value="Genomic_DNA"/>
</dbReference>
<reference evidence="1 2" key="1">
    <citation type="submission" date="2015-01" db="EMBL/GenBank/DDBJ databases">
        <authorList>
            <person name="MANFREDI Pablo"/>
        </authorList>
    </citation>
    <scope>NUCLEOTIDE SEQUENCE [LARGE SCALE GENOMIC DNA]</scope>
    <source>
        <strain evidence="1 2">Ccy74</strain>
    </source>
</reference>
<protein>
    <submittedName>
        <fullName evidence="1">Uncharacterized protein</fullName>
    </submittedName>
</protein>
<organism evidence="1 2">
    <name type="scientific">Capnocytophaga cynodegmi</name>
    <dbReference type="NCBI Taxonomy" id="28189"/>
    <lineage>
        <taxon>Bacteria</taxon>
        <taxon>Pseudomonadati</taxon>
        <taxon>Bacteroidota</taxon>
        <taxon>Flavobacteriia</taxon>
        <taxon>Flavobacteriales</taxon>
        <taxon>Flavobacteriaceae</taxon>
        <taxon>Capnocytophaga</taxon>
    </lineage>
</organism>
<evidence type="ECO:0000313" key="1">
    <source>
        <dbReference type="EMBL" id="CEN41699.1"/>
    </source>
</evidence>
<dbReference type="Proteomes" id="UP000038083">
    <property type="component" value="Unassembled WGS sequence"/>
</dbReference>
<evidence type="ECO:0000313" key="2">
    <source>
        <dbReference type="Proteomes" id="UP000038083"/>
    </source>
</evidence>
<dbReference type="RefSeq" id="WP_018278998.1">
    <property type="nucleotide sequence ID" value="NZ_CDOF01000042.1"/>
</dbReference>